<reference evidence="1 2" key="1">
    <citation type="submission" date="2015-11" db="EMBL/GenBank/DDBJ databases">
        <title>Expanding the genomic diversity of Burkholderia species for the development of highly accurate diagnostics.</title>
        <authorList>
            <person name="Sahl J."/>
            <person name="Keim P."/>
            <person name="Wagner D."/>
        </authorList>
    </citation>
    <scope>NUCLEOTIDE SEQUENCE [LARGE SCALE GENOMIC DNA]</scope>
    <source>
        <strain evidence="1 2">MSMB2087WGS</strain>
    </source>
</reference>
<dbReference type="Proteomes" id="UP000060630">
    <property type="component" value="Unassembled WGS sequence"/>
</dbReference>
<dbReference type="RefSeq" id="WP_060192193.1">
    <property type="nucleotide sequence ID" value="NZ_LPHD01000049.1"/>
</dbReference>
<proteinExistence type="predicted"/>
<protein>
    <submittedName>
        <fullName evidence="1">Uncharacterized protein</fullName>
    </submittedName>
</protein>
<gene>
    <name evidence="1" type="ORF">WL29_21310</name>
</gene>
<evidence type="ECO:0000313" key="1">
    <source>
        <dbReference type="EMBL" id="KWA83907.1"/>
    </source>
</evidence>
<dbReference type="AlphaFoldDB" id="A0A125DMC0"/>
<sequence length="96" mass="10869">MNIIGHIQAFGEKLAVVEQHARGFTRYDCVSENGEPWGTLSKILPGVKLAPGEVLIKTYSENEPFRQPLLDSGLFEDTGRRVPSGFIDLEVWRRRQ</sequence>
<comment type="caution">
    <text evidence="1">The sequence shown here is derived from an EMBL/GenBank/DDBJ whole genome shotgun (WGS) entry which is preliminary data.</text>
</comment>
<evidence type="ECO:0000313" key="2">
    <source>
        <dbReference type="Proteomes" id="UP000060630"/>
    </source>
</evidence>
<organism evidence="1 2">
    <name type="scientific">Burkholderia ubonensis</name>
    <dbReference type="NCBI Taxonomy" id="101571"/>
    <lineage>
        <taxon>Bacteria</taxon>
        <taxon>Pseudomonadati</taxon>
        <taxon>Pseudomonadota</taxon>
        <taxon>Betaproteobacteria</taxon>
        <taxon>Burkholderiales</taxon>
        <taxon>Burkholderiaceae</taxon>
        <taxon>Burkholderia</taxon>
        <taxon>Burkholderia cepacia complex</taxon>
    </lineage>
</organism>
<accession>A0A125DMC0</accession>
<dbReference type="EMBL" id="LPHD01000049">
    <property type="protein sequence ID" value="KWA83907.1"/>
    <property type="molecule type" value="Genomic_DNA"/>
</dbReference>
<name>A0A125DMC0_9BURK</name>